<sequence>MLSSRLIFACLLVAPTLIPARIQAQTCETPAFQPVTGNGVIEWNKFPDFSLPFKVIFGGPRGNDASQTPLRKGFSHLANFSGTDGTQLPAQNRAILWYGTATGLGQPWETIESPWANNMNAYRNKWAENLRSFAALFSDSQGKAFPNADMLMVDIERHYNTNDSILSLKRRNLVPAPYSALPDAAFLTRYQRDMQNLYAAPLKYMRDNGLPASVKLTSYADVPIRNTFVNVDGNSWQDWTTNPDRVHYLTKDTVTNNVGGSFYNYQDFLLPSAYYLYDSPSPFAGNYLSYLLFQVEANKAWSKKDIIPIVWLRYTSTLNGVPIRNWMAEATAIFPFFSGAKGIWVWESPVHFNPTDNLAMYEYFIQGLYRLSQFKDFFDGGTIYIPKSARDHFADRDPIWRGVVKGNRILIAAHAPFASDNQTTTLTARYGAWQQTLTLKGHETLLCAFDIPETANNVLTLKPYPNPGRGNLTAEVFSSAARLARLQVVSLSGQVLLDTSVQLAAGVTNLPLSAYSLPAGLVVVRISDGTTHASSRLLIR</sequence>
<protein>
    <submittedName>
        <fullName evidence="2">Por secretion system C-terminal sorting domain-containing protein</fullName>
    </submittedName>
</protein>
<name>A0A1G9JTJ0_9BACT</name>
<keyword evidence="1" id="KW-0732">Signal</keyword>
<feature type="signal peptide" evidence="1">
    <location>
        <begin position="1"/>
        <end position="24"/>
    </location>
</feature>
<proteinExistence type="predicted"/>
<dbReference type="InterPro" id="IPR026444">
    <property type="entry name" value="Secre_tail"/>
</dbReference>
<evidence type="ECO:0000313" key="2">
    <source>
        <dbReference type="EMBL" id="SDL40849.1"/>
    </source>
</evidence>
<accession>A0A1G9JTJ0</accession>
<keyword evidence="3" id="KW-1185">Reference proteome</keyword>
<dbReference type="Proteomes" id="UP000198901">
    <property type="component" value="Unassembled WGS sequence"/>
</dbReference>
<dbReference type="EMBL" id="FNGS01000002">
    <property type="protein sequence ID" value="SDL40849.1"/>
    <property type="molecule type" value="Genomic_DNA"/>
</dbReference>
<evidence type="ECO:0000256" key="1">
    <source>
        <dbReference type="SAM" id="SignalP"/>
    </source>
</evidence>
<organism evidence="2 3">
    <name type="scientific">Siphonobacter aquaeclarae</name>
    <dbReference type="NCBI Taxonomy" id="563176"/>
    <lineage>
        <taxon>Bacteria</taxon>
        <taxon>Pseudomonadati</taxon>
        <taxon>Bacteroidota</taxon>
        <taxon>Cytophagia</taxon>
        <taxon>Cytophagales</taxon>
        <taxon>Cytophagaceae</taxon>
        <taxon>Siphonobacter</taxon>
    </lineage>
</organism>
<evidence type="ECO:0000313" key="3">
    <source>
        <dbReference type="Proteomes" id="UP000198901"/>
    </source>
</evidence>
<reference evidence="2 3" key="1">
    <citation type="submission" date="2016-10" db="EMBL/GenBank/DDBJ databases">
        <authorList>
            <person name="de Groot N.N."/>
        </authorList>
    </citation>
    <scope>NUCLEOTIDE SEQUENCE [LARGE SCALE GENOMIC DNA]</scope>
    <source>
        <strain evidence="2 3">DSM 21668</strain>
    </source>
</reference>
<dbReference type="AlphaFoldDB" id="A0A1G9JTJ0"/>
<feature type="chain" id="PRO_5011787444" evidence="1">
    <location>
        <begin position="25"/>
        <end position="540"/>
    </location>
</feature>
<gene>
    <name evidence="2" type="ORF">SAMN04488090_0755</name>
</gene>
<dbReference type="STRING" id="563176.SAMN04488090_0755"/>
<dbReference type="NCBIfam" id="TIGR04183">
    <property type="entry name" value="Por_Secre_tail"/>
    <property type="match status" value="1"/>
</dbReference>